<dbReference type="Proteomes" id="UP000239560">
    <property type="component" value="Unassembled WGS sequence"/>
</dbReference>
<dbReference type="Gene3D" id="3.10.180.10">
    <property type="entry name" value="2,3-Dihydroxybiphenyl 1,2-Dioxygenase, domain 1"/>
    <property type="match status" value="1"/>
</dbReference>
<dbReference type="OrthoDB" id="16820at2759"/>
<gene>
    <name evidence="2" type="ORF">AAT19DRAFT_12423</name>
</gene>
<protein>
    <submittedName>
        <fullName evidence="2">Glyoxalase/Bleomycin resistance protein/Dihydroxybiphenyl dioxygenase</fullName>
    </submittedName>
</protein>
<evidence type="ECO:0000313" key="2">
    <source>
        <dbReference type="EMBL" id="PRQ77005.1"/>
    </source>
</evidence>
<dbReference type="GO" id="GO:0051213">
    <property type="term" value="F:dioxygenase activity"/>
    <property type="evidence" value="ECO:0007669"/>
    <property type="project" value="UniProtKB-KW"/>
</dbReference>
<evidence type="ECO:0000259" key="1">
    <source>
        <dbReference type="PROSITE" id="PS51819"/>
    </source>
</evidence>
<name>A0A2T0AG91_RHOTO</name>
<dbReference type="EMBL" id="LCTV02000002">
    <property type="protein sequence ID" value="PRQ77005.1"/>
    <property type="molecule type" value="Genomic_DNA"/>
</dbReference>
<dbReference type="AlphaFoldDB" id="A0A2T0AG91"/>
<comment type="caution">
    <text evidence="2">The sequence shown here is derived from an EMBL/GenBank/DDBJ whole genome shotgun (WGS) entry which is preliminary data.</text>
</comment>
<dbReference type="InterPro" id="IPR004360">
    <property type="entry name" value="Glyas_Fos-R_dOase_dom"/>
</dbReference>
<reference evidence="2 3" key="1">
    <citation type="journal article" date="2018" name="Elife">
        <title>Functional genomics of lipid metabolism in the oleaginous yeast Rhodosporidium toruloides.</title>
        <authorList>
            <person name="Coradetti S.T."/>
            <person name="Pinel D."/>
            <person name="Geiselman G."/>
            <person name="Ito M."/>
            <person name="Mondo S."/>
            <person name="Reilly M.C."/>
            <person name="Cheng Y.F."/>
            <person name="Bauer S."/>
            <person name="Grigoriev I."/>
            <person name="Gladden J.M."/>
            <person name="Simmons B.A."/>
            <person name="Brem R."/>
            <person name="Arkin A.P."/>
            <person name="Skerker J.M."/>
        </authorList>
    </citation>
    <scope>NUCLEOTIDE SEQUENCE [LARGE SCALE GENOMIC DNA]</scope>
    <source>
        <strain evidence="2 3">NBRC 0880</strain>
    </source>
</reference>
<proteinExistence type="predicted"/>
<organism evidence="2 3">
    <name type="scientific">Rhodotorula toruloides</name>
    <name type="common">Yeast</name>
    <name type="synonym">Rhodosporidium toruloides</name>
    <dbReference type="NCBI Taxonomy" id="5286"/>
    <lineage>
        <taxon>Eukaryota</taxon>
        <taxon>Fungi</taxon>
        <taxon>Dikarya</taxon>
        <taxon>Basidiomycota</taxon>
        <taxon>Pucciniomycotina</taxon>
        <taxon>Microbotryomycetes</taxon>
        <taxon>Sporidiobolales</taxon>
        <taxon>Sporidiobolaceae</taxon>
        <taxon>Rhodotorula</taxon>
    </lineage>
</organism>
<sequence>MVRPASNLPKISHVLELCLYARNLPASVNFYSKTLRLGEPFLNSERMAGFSLGSTTFLLFQRGKTFDDTVMPSDRGLIPGHGLPPAPESDRVDLKTHFALAVEKNEDIEQWEQELKDKEVKILGKVEWPKGGKSLYFADPDGHVGELAARGIWPHW</sequence>
<keyword evidence="2" id="KW-0223">Dioxygenase</keyword>
<feature type="domain" description="VOC" evidence="1">
    <location>
        <begin position="10"/>
        <end position="150"/>
    </location>
</feature>
<keyword evidence="2" id="KW-0560">Oxidoreductase</keyword>
<dbReference type="Pfam" id="PF00903">
    <property type="entry name" value="Glyoxalase"/>
    <property type="match status" value="1"/>
</dbReference>
<dbReference type="SUPFAM" id="SSF54593">
    <property type="entry name" value="Glyoxalase/Bleomycin resistance protein/Dihydroxybiphenyl dioxygenase"/>
    <property type="match status" value="1"/>
</dbReference>
<accession>A0A2T0AG91</accession>
<evidence type="ECO:0000313" key="3">
    <source>
        <dbReference type="Proteomes" id="UP000239560"/>
    </source>
</evidence>
<dbReference type="PROSITE" id="PS51819">
    <property type="entry name" value="VOC"/>
    <property type="match status" value="1"/>
</dbReference>
<dbReference type="InterPro" id="IPR029068">
    <property type="entry name" value="Glyas_Bleomycin-R_OHBP_Dase"/>
</dbReference>
<dbReference type="InterPro" id="IPR037523">
    <property type="entry name" value="VOC_core"/>
</dbReference>